<sequence>MEKRLITFLFLLAVSTGMMAQALNKHDNDGKRHGAWKGIYEPSKKPRYEGTFSHGMETGTFKFFADDATSSLMATRKFEKDGSCYTIFIDPAGNKVSEGREVNRLQEGEWKYYHNNSKALMSVEKYKEGKLDGLRKVFYDKGAVAEETNYVAGIKDGAYKKFTEKGIVLEEATYKNGEFNGPAIYRDESGKVVSQGTYTDGLKTGVWKFYADGKLTKEQNMSAKRKSATRKKATN</sequence>
<dbReference type="AlphaFoldDB" id="A0A0A2M883"/>
<dbReference type="Proteomes" id="UP000030152">
    <property type="component" value="Unassembled WGS sequence"/>
</dbReference>
<evidence type="ECO:0000256" key="1">
    <source>
        <dbReference type="SAM" id="SignalP"/>
    </source>
</evidence>
<feature type="chain" id="PRO_5001991047" description="Preprotein translocase YidC" evidence="1">
    <location>
        <begin position="21"/>
        <end position="235"/>
    </location>
</feature>
<keyword evidence="1" id="KW-0732">Signal</keyword>
<evidence type="ECO:0000313" key="3">
    <source>
        <dbReference type="Proteomes" id="UP000030152"/>
    </source>
</evidence>
<evidence type="ECO:0008006" key="4">
    <source>
        <dbReference type="Google" id="ProtNLM"/>
    </source>
</evidence>
<gene>
    <name evidence="2" type="ORF">Q765_04910</name>
</gene>
<dbReference type="SUPFAM" id="SSF82185">
    <property type="entry name" value="Histone H3 K4-specific methyltransferase SET7/9 N-terminal domain"/>
    <property type="match status" value="2"/>
</dbReference>
<reference evidence="2 3" key="1">
    <citation type="submission" date="2013-09" db="EMBL/GenBank/DDBJ databases">
        <authorList>
            <person name="Zeng Z."/>
            <person name="Chen C."/>
        </authorList>
    </citation>
    <scope>NUCLEOTIDE SEQUENCE [LARGE SCALE GENOMIC DNA]</scope>
    <source>
        <strain evidence="2 3">WB 3.3-2</strain>
    </source>
</reference>
<feature type="signal peptide" evidence="1">
    <location>
        <begin position="1"/>
        <end position="20"/>
    </location>
</feature>
<evidence type="ECO:0000313" key="2">
    <source>
        <dbReference type="EMBL" id="KGO87831.1"/>
    </source>
</evidence>
<dbReference type="InterPro" id="IPR011652">
    <property type="entry name" value="MORN_2"/>
</dbReference>
<accession>A0A0A2M883</accession>
<dbReference type="Gene3D" id="2.20.110.10">
    <property type="entry name" value="Histone H3 K4-specific methyltransferase SET7/9 N-terminal domain"/>
    <property type="match status" value="2"/>
</dbReference>
<dbReference type="EMBL" id="JRLX01000003">
    <property type="protein sequence ID" value="KGO87831.1"/>
    <property type="molecule type" value="Genomic_DNA"/>
</dbReference>
<dbReference type="PANTHER" id="PTHR33706:SF1">
    <property type="entry name" value="TPR REPEAT PROTEIN"/>
    <property type="match status" value="1"/>
</dbReference>
<dbReference type="STRING" id="1121895.GCA_000378485_01545"/>
<protein>
    <recommendedName>
        <fullName evidence="4">Preprotein translocase YidC</fullName>
    </recommendedName>
</protein>
<dbReference type="eggNOG" id="COG2849">
    <property type="taxonomic scope" value="Bacteria"/>
</dbReference>
<keyword evidence="3" id="KW-1185">Reference proteome</keyword>
<dbReference type="Pfam" id="PF07661">
    <property type="entry name" value="MORN_2"/>
    <property type="match status" value="3"/>
</dbReference>
<name>A0A0A2M883_9FLAO</name>
<dbReference type="OrthoDB" id="9785122at2"/>
<dbReference type="RefSeq" id="WP_035642079.1">
    <property type="nucleotide sequence ID" value="NZ_JRLX01000003.1"/>
</dbReference>
<organism evidence="2 3">
    <name type="scientific">Flavobacterium rivuli WB 3.3-2 = DSM 21788</name>
    <dbReference type="NCBI Taxonomy" id="1121895"/>
    <lineage>
        <taxon>Bacteria</taxon>
        <taxon>Pseudomonadati</taxon>
        <taxon>Bacteroidota</taxon>
        <taxon>Flavobacteriia</taxon>
        <taxon>Flavobacteriales</taxon>
        <taxon>Flavobacteriaceae</taxon>
        <taxon>Flavobacterium</taxon>
    </lineage>
</organism>
<comment type="caution">
    <text evidence="2">The sequence shown here is derived from an EMBL/GenBank/DDBJ whole genome shotgun (WGS) entry which is preliminary data.</text>
</comment>
<proteinExistence type="predicted"/>
<dbReference type="PANTHER" id="PTHR33706">
    <property type="entry name" value="MORN VARIANT REPEAT PROTEIN"/>
    <property type="match status" value="1"/>
</dbReference>